<evidence type="ECO:0000313" key="4">
    <source>
        <dbReference type="Proteomes" id="UP000239388"/>
    </source>
</evidence>
<feature type="compositionally biased region" description="Basic and acidic residues" evidence="1">
    <location>
        <begin position="410"/>
        <end position="424"/>
    </location>
</feature>
<proteinExistence type="predicted"/>
<gene>
    <name evidence="3" type="ORF">C5Y98_12515</name>
</gene>
<dbReference type="OrthoDB" id="292367at2"/>
<feature type="chain" id="PRO_5015597410" evidence="2">
    <location>
        <begin position="21"/>
        <end position="433"/>
    </location>
</feature>
<dbReference type="Proteomes" id="UP000239388">
    <property type="component" value="Unassembled WGS sequence"/>
</dbReference>
<reference evidence="3 4" key="1">
    <citation type="submission" date="2018-02" db="EMBL/GenBank/DDBJ databases">
        <title>Comparative genomes isolates from brazilian mangrove.</title>
        <authorList>
            <person name="Araujo J.E."/>
            <person name="Taketani R.G."/>
            <person name="Silva M.C.P."/>
            <person name="Loureco M.V."/>
            <person name="Andreote F.D."/>
        </authorList>
    </citation>
    <scope>NUCLEOTIDE SEQUENCE [LARGE SCALE GENOMIC DNA]</scope>
    <source>
        <strain evidence="3 4">NAP PRIS-MGV</strain>
    </source>
</reference>
<organism evidence="3 4">
    <name type="scientific">Blastopirellula marina</name>
    <dbReference type="NCBI Taxonomy" id="124"/>
    <lineage>
        <taxon>Bacteria</taxon>
        <taxon>Pseudomonadati</taxon>
        <taxon>Planctomycetota</taxon>
        <taxon>Planctomycetia</taxon>
        <taxon>Pirellulales</taxon>
        <taxon>Pirellulaceae</taxon>
        <taxon>Blastopirellula</taxon>
    </lineage>
</organism>
<evidence type="ECO:0000313" key="3">
    <source>
        <dbReference type="EMBL" id="PQO36514.1"/>
    </source>
</evidence>
<comment type="caution">
    <text evidence="3">The sequence shown here is derived from an EMBL/GenBank/DDBJ whole genome shotgun (WGS) entry which is preliminary data.</text>
</comment>
<dbReference type="RefSeq" id="WP_105354601.1">
    <property type="nucleotide sequence ID" value="NZ_PUIB01000013.1"/>
</dbReference>
<dbReference type="EMBL" id="PUIB01000013">
    <property type="protein sequence ID" value="PQO36514.1"/>
    <property type="molecule type" value="Genomic_DNA"/>
</dbReference>
<sequence length="433" mass="49318">MRFSLELSLAAGLVVAFAAAALGGEEQNEPDWDKLAAAVNSPGTPSIVDKPWVTVDCCAANHSIKVLGWITQESKGELHLLEWDGTLHRFRRPQEGEQRPELPPGKFGGIDGEDIETADRSVAWGVTPGDYLARSEERLARGHVKHDYSEMINSFVLERADHADFILDAARYAHYAHVLGKREHATAWYAAALESKKDYWRHVDDPDSEKSLIAFVADKRAAGFCYSAISAGHKGESRPKLLQRWRDLAAMPDQMFRDEAREMVALYQDLIAEDEKWREPNAAERAKFTKDQWVDYWLYHLRDFDAYSDWDPAGCRLFGVFRATPSKGPDGEYRNPADELKKLGKDALPKVIEHLDDRRPTRCKGQWKWYSAEGQYLLRYGDCCQQIFEAITEHKIYRSRTTTGQPTSDNVEKQCKSAADKWWREQQGLPPAE</sequence>
<name>A0A2S8FXE3_9BACT</name>
<feature type="signal peptide" evidence="2">
    <location>
        <begin position="1"/>
        <end position="20"/>
    </location>
</feature>
<dbReference type="AlphaFoldDB" id="A0A2S8FXE3"/>
<evidence type="ECO:0000256" key="1">
    <source>
        <dbReference type="SAM" id="MobiDB-lite"/>
    </source>
</evidence>
<accession>A0A2S8FXE3</accession>
<feature type="region of interest" description="Disordered" evidence="1">
    <location>
        <begin position="401"/>
        <end position="433"/>
    </location>
</feature>
<keyword evidence="2" id="KW-0732">Signal</keyword>
<evidence type="ECO:0000256" key="2">
    <source>
        <dbReference type="SAM" id="SignalP"/>
    </source>
</evidence>
<protein>
    <submittedName>
        <fullName evidence="3">Uncharacterized protein</fullName>
    </submittedName>
</protein>